<gene>
    <name evidence="3" type="primary">LOC106752256</name>
</gene>
<feature type="coiled-coil region" evidence="1">
    <location>
        <begin position="312"/>
        <end position="363"/>
    </location>
</feature>
<organism evidence="2 3">
    <name type="scientific">Dinoponera quadriceps</name>
    <name type="common">South American ant</name>
    <dbReference type="NCBI Taxonomy" id="609295"/>
    <lineage>
        <taxon>Eukaryota</taxon>
        <taxon>Metazoa</taxon>
        <taxon>Ecdysozoa</taxon>
        <taxon>Arthropoda</taxon>
        <taxon>Hexapoda</taxon>
        <taxon>Insecta</taxon>
        <taxon>Pterygota</taxon>
        <taxon>Neoptera</taxon>
        <taxon>Endopterygota</taxon>
        <taxon>Hymenoptera</taxon>
        <taxon>Apocrita</taxon>
        <taxon>Aculeata</taxon>
        <taxon>Formicoidea</taxon>
        <taxon>Formicidae</taxon>
        <taxon>Ponerinae</taxon>
        <taxon>Ponerini</taxon>
        <taxon>Dinoponera</taxon>
    </lineage>
</organism>
<name>A0A6P3YE14_DINQU</name>
<reference evidence="3" key="1">
    <citation type="submission" date="2025-08" db="UniProtKB">
        <authorList>
            <consortium name="RefSeq"/>
        </authorList>
    </citation>
    <scope>IDENTIFICATION</scope>
</reference>
<keyword evidence="2" id="KW-1185">Reference proteome</keyword>
<dbReference type="OrthoDB" id="7657013at2759"/>
<proteinExistence type="predicted"/>
<keyword evidence="1" id="KW-0175">Coiled coil</keyword>
<sequence>MLLNTIVKCRSVYIIRDKLGMDEVIDSFAWTRQLYCPLAIYNNSVQKRLCKGVLELLWEDISPSILPMAEIQKIRKNILLYKLRHRLDDFTIATVKDLKRLRSNSDTLQNQIALIKENCEDLDYNIREKIQLLKNIRTKCSTISIRKNFIKLKHNETSQQLKDCGVMSRVCQCLILNTAKDIDENKLRENLNIIANLRSTADRKQIWRNVSSSLADIDTHTLWTYLYQALSQDLDMLMKLEIKDISSFPTIGENIDISIAKACGQQICMILRRMLSNTKANKYQQHIMEFIGLVESLSHEDISQWLTLTLEIKKLETEQACLQNETQKLKNDIQDNSLLNFEIARLTTDIETIDAQMDEYVKNIQQSITILNSTASLMFEAKEKLHCELQKIAALQIKDYNPRWLSNALNVELDVFYYSLDLNALQKIMLKGDVGQYRHAIRGFNRASVMAINPQCSKIKSYFPMIHTPIYTLIDCYKDSAANAIYIKSQCSIPTEDIKCTMKSMPSREKYNDISLNLLCLSRIVYNQVRKEIGSFNATLDSWTNQNVQEVMELIKTTVDDVPFKDWMQRYSLLLYMIQKAN</sequence>
<dbReference type="Proteomes" id="UP000515204">
    <property type="component" value="Unplaced"/>
</dbReference>
<accession>A0A6P3YE14</accession>
<evidence type="ECO:0000313" key="2">
    <source>
        <dbReference type="Proteomes" id="UP000515204"/>
    </source>
</evidence>
<dbReference type="RefSeq" id="XP_014489310.1">
    <property type="nucleotide sequence ID" value="XM_014633824.1"/>
</dbReference>
<dbReference type="GeneID" id="106752256"/>
<dbReference type="KEGG" id="dqu:106752256"/>
<protein>
    <submittedName>
        <fullName evidence="3">Uncharacterized protein LOC106752256 isoform X1</fullName>
    </submittedName>
</protein>
<evidence type="ECO:0000256" key="1">
    <source>
        <dbReference type="SAM" id="Coils"/>
    </source>
</evidence>
<dbReference type="AlphaFoldDB" id="A0A6P3YE14"/>
<evidence type="ECO:0000313" key="3">
    <source>
        <dbReference type="RefSeq" id="XP_014489310.1"/>
    </source>
</evidence>